<dbReference type="PANTHER" id="PTHR40465">
    <property type="entry name" value="CHROMOSOME 1, WHOLE GENOME SHOTGUN SEQUENCE"/>
    <property type="match status" value="1"/>
</dbReference>
<evidence type="ECO:0000256" key="1">
    <source>
        <dbReference type="SAM" id="Phobius"/>
    </source>
</evidence>
<name>A0A8H4QTC9_9AGAR</name>
<dbReference type="Proteomes" id="UP000521872">
    <property type="component" value="Unassembled WGS sequence"/>
</dbReference>
<accession>A0A8H4QTC9</accession>
<organism evidence="3 4">
    <name type="scientific">Agrocybe pediades</name>
    <dbReference type="NCBI Taxonomy" id="84607"/>
    <lineage>
        <taxon>Eukaryota</taxon>
        <taxon>Fungi</taxon>
        <taxon>Dikarya</taxon>
        <taxon>Basidiomycota</taxon>
        <taxon>Agaricomycotina</taxon>
        <taxon>Agaricomycetes</taxon>
        <taxon>Agaricomycetidae</taxon>
        <taxon>Agaricales</taxon>
        <taxon>Agaricineae</taxon>
        <taxon>Strophariaceae</taxon>
        <taxon>Agrocybe</taxon>
    </lineage>
</organism>
<feature type="transmembrane region" description="Helical" evidence="1">
    <location>
        <begin position="207"/>
        <end position="236"/>
    </location>
</feature>
<keyword evidence="1" id="KW-0812">Transmembrane</keyword>
<proteinExistence type="predicted"/>
<dbReference type="InterPro" id="IPR045339">
    <property type="entry name" value="DUF6534"/>
</dbReference>
<feature type="domain" description="DUF6534" evidence="2">
    <location>
        <begin position="179"/>
        <end position="238"/>
    </location>
</feature>
<gene>
    <name evidence="3" type="ORF">D9613_008231</name>
</gene>
<sequence>MSVRRFVGDSDEEHNSALIQRIYGPLELGGFFAMILYGVLLVQIYSYYMTYKSDQRKVLYLLIVETIHSALVMGMVYQPLVLDFAPTRLTGRVSVFHYFPRLLPSEAILTVFISAPIQVLVAWRLWNIQQSIWIAAAVVVLSAVSTAGGLWTGIQVAMIRLYEKSPQAYPAIYMWLGSAAAADMLITASLSCILYRRRTGSPASDAVLTRIILFTIQNGLVTSIAAILDIVLLVAFPNIAMYEFDNFSLYAETYIWNNPATGFSKWLFLNRLDILDTTQDTDILQQSVGVLASRAGQMKSITNAAGLHLQQNGGLKIEFKQEV</sequence>
<protein>
    <recommendedName>
        <fullName evidence="2">DUF6534 domain-containing protein</fullName>
    </recommendedName>
</protein>
<feature type="transmembrane region" description="Helical" evidence="1">
    <location>
        <begin position="133"/>
        <end position="152"/>
    </location>
</feature>
<feature type="transmembrane region" description="Helical" evidence="1">
    <location>
        <begin position="58"/>
        <end position="77"/>
    </location>
</feature>
<keyword evidence="4" id="KW-1185">Reference proteome</keyword>
<keyword evidence="1" id="KW-0472">Membrane</keyword>
<dbReference type="EMBL" id="JAACJL010000031">
    <property type="protein sequence ID" value="KAF4616823.1"/>
    <property type="molecule type" value="Genomic_DNA"/>
</dbReference>
<evidence type="ECO:0000313" key="4">
    <source>
        <dbReference type="Proteomes" id="UP000521872"/>
    </source>
</evidence>
<dbReference type="Pfam" id="PF20152">
    <property type="entry name" value="DUF6534"/>
    <property type="match status" value="1"/>
</dbReference>
<evidence type="ECO:0000259" key="2">
    <source>
        <dbReference type="Pfam" id="PF20152"/>
    </source>
</evidence>
<keyword evidence="1" id="KW-1133">Transmembrane helix</keyword>
<feature type="transmembrane region" description="Helical" evidence="1">
    <location>
        <begin position="107"/>
        <end position="126"/>
    </location>
</feature>
<reference evidence="3 4" key="1">
    <citation type="submission" date="2019-12" db="EMBL/GenBank/DDBJ databases">
        <authorList>
            <person name="Floudas D."/>
            <person name="Bentzer J."/>
            <person name="Ahren D."/>
            <person name="Johansson T."/>
            <person name="Persson P."/>
            <person name="Tunlid A."/>
        </authorList>
    </citation>
    <scope>NUCLEOTIDE SEQUENCE [LARGE SCALE GENOMIC DNA]</scope>
    <source>
        <strain evidence="3 4">CBS 102.39</strain>
    </source>
</reference>
<feature type="transmembrane region" description="Helical" evidence="1">
    <location>
        <begin position="172"/>
        <end position="195"/>
    </location>
</feature>
<dbReference type="AlphaFoldDB" id="A0A8H4QTC9"/>
<comment type="caution">
    <text evidence="3">The sequence shown here is derived from an EMBL/GenBank/DDBJ whole genome shotgun (WGS) entry which is preliminary data.</text>
</comment>
<dbReference type="PANTHER" id="PTHR40465:SF1">
    <property type="entry name" value="DUF6534 DOMAIN-CONTAINING PROTEIN"/>
    <property type="match status" value="1"/>
</dbReference>
<evidence type="ECO:0000313" key="3">
    <source>
        <dbReference type="EMBL" id="KAF4616823.1"/>
    </source>
</evidence>
<feature type="transmembrane region" description="Helical" evidence="1">
    <location>
        <begin position="28"/>
        <end position="46"/>
    </location>
</feature>